<feature type="region of interest" description="Disordered" evidence="1">
    <location>
        <begin position="28"/>
        <end position="51"/>
    </location>
</feature>
<feature type="region of interest" description="Disordered" evidence="1">
    <location>
        <begin position="1"/>
        <end position="20"/>
    </location>
</feature>
<proteinExistence type="predicted"/>
<accession>A0A4Y3KDN4</accession>
<evidence type="ECO:0000313" key="2">
    <source>
        <dbReference type="EMBL" id="GEA82082.1"/>
    </source>
</evidence>
<dbReference type="Proteomes" id="UP000315842">
    <property type="component" value="Unassembled WGS sequence"/>
</dbReference>
<keyword evidence="3" id="KW-1185">Reference proteome</keyword>
<organism evidence="2 3">
    <name type="scientific">Cellulomonas uda</name>
    <dbReference type="NCBI Taxonomy" id="1714"/>
    <lineage>
        <taxon>Bacteria</taxon>
        <taxon>Bacillati</taxon>
        <taxon>Actinomycetota</taxon>
        <taxon>Actinomycetes</taxon>
        <taxon>Micrococcales</taxon>
        <taxon>Cellulomonadaceae</taxon>
        <taxon>Cellulomonas</taxon>
    </lineage>
</organism>
<gene>
    <name evidence="2" type="ORF">CUD01_25260</name>
</gene>
<dbReference type="AlphaFoldDB" id="A0A4Y3KDN4"/>
<evidence type="ECO:0000313" key="3">
    <source>
        <dbReference type="Proteomes" id="UP000315842"/>
    </source>
</evidence>
<comment type="caution">
    <text evidence="2">The sequence shown here is derived from an EMBL/GenBank/DDBJ whole genome shotgun (WGS) entry which is preliminary data.</text>
</comment>
<protein>
    <submittedName>
        <fullName evidence="2">Uncharacterized protein</fullName>
    </submittedName>
</protein>
<sequence>MRHVAQQPHPPTPADRDDPAVRAALQVRGRRDRHPHHRHASRHGLNPDPVQAEQNVTASTGIGRWAHVGAPRSVRHVEVLEMDRVAWSLLILGDLDPYPPLNPPNPSLPTGTARIRKTDLRREAETAHVQVLFGRRPPK</sequence>
<feature type="compositionally biased region" description="Basic residues" evidence="1">
    <location>
        <begin position="28"/>
        <end position="42"/>
    </location>
</feature>
<name>A0A4Y3KDN4_CELUD</name>
<dbReference type="EMBL" id="BJLP01000046">
    <property type="protein sequence ID" value="GEA82082.1"/>
    <property type="molecule type" value="Genomic_DNA"/>
</dbReference>
<reference evidence="2 3" key="1">
    <citation type="submission" date="2019-06" db="EMBL/GenBank/DDBJ databases">
        <title>Whole genome shotgun sequence of Cellulomonas uda NBRC 3747.</title>
        <authorList>
            <person name="Hosoyama A."/>
            <person name="Uohara A."/>
            <person name="Ohji S."/>
            <person name="Ichikawa N."/>
        </authorList>
    </citation>
    <scope>NUCLEOTIDE SEQUENCE [LARGE SCALE GENOMIC DNA]</scope>
    <source>
        <strain evidence="2 3">NBRC 3747</strain>
    </source>
</reference>
<evidence type="ECO:0000256" key="1">
    <source>
        <dbReference type="SAM" id="MobiDB-lite"/>
    </source>
</evidence>